<dbReference type="RefSeq" id="XP_067175054.1">
    <property type="nucleotide sequence ID" value="XM_067319679.1"/>
</dbReference>
<evidence type="ECO:0008006" key="9">
    <source>
        <dbReference type="Google" id="ProtNLM"/>
    </source>
</evidence>
<reference evidence="7 8" key="1">
    <citation type="submission" date="2021-03" db="EMBL/GenBank/DDBJ databases">
        <title>Leishmania (Mundinia) martiniquensis Genome sequencing and assembly.</title>
        <authorList>
            <person name="Almutairi H."/>
            <person name="Gatherer D."/>
        </authorList>
    </citation>
    <scope>NUCLEOTIDE SEQUENCE [LARGE SCALE GENOMIC DNA]</scope>
    <source>
        <strain evidence="7">LSCM1</strain>
    </source>
</reference>
<dbReference type="PROSITE" id="PS50082">
    <property type="entry name" value="WD_REPEATS_2"/>
    <property type="match status" value="2"/>
</dbReference>
<dbReference type="SUPFAM" id="SSF50978">
    <property type="entry name" value="WD40 repeat-like"/>
    <property type="match status" value="1"/>
</dbReference>
<evidence type="ECO:0000256" key="3">
    <source>
        <dbReference type="ARBA" id="ARBA00022737"/>
    </source>
</evidence>
<dbReference type="Proteomes" id="UP000673552">
    <property type="component" value="Chromosome 34"/>
</dbReference>
<feature type="region of interest" description="Disordered" evidence="6">
    <location>
        <begin position="502"/>
        <end position="522"/>
    </location>
</feature>
<dbReference type="FunFam" id="2.130.10.10:FF:001734">
    <property type="entry name" value="WD domain, G-beta repeat, putative"/>
    <property type="match status" value="1"/>
</dbReference>
<dbReference type="GeneID" id="92512191"/>
<dbReference type="InterPro" id="IPR036322">
    <property type="entry name" value="WD40_repeat_dom_sf"/>
</dbReference>
<evidence type="ECO:0000256" key="1">
    <source>
        <dbReference type="ARBA" id="ARBA00004123"/>
    </source>
</evidence>
<gene>
    <name evidence="7" type="ORF">LSCM1_02087</name>
</gene>
<feature type="region of interest" description="Disordered" evidence="6">
    <location>
        <begin position="1"/>
        <end position="49"/>
    </location>
</feature>
<name>A0A836GZN6_9TRYP</name>
<dbReference type="KEGG" id="lmat:92512191"/>
<evidence type="ECO:0000256" key="6">
    <source>
        <dbReference type="SAM" id="MobiDB-lite"/>
    </source>
</evidence>
<keyword evidence="2 5" id="KW-0853">WD repeat</keyword>
<keyword evidence="3" id="KW-0677">Repeat</keyword>
<dbReference type="InterPro" id="IPR039241">
    <property type="entry name" value="Rrp9-like"/>
</dbReference>
<sequence>MLSKKKAAKRAAISATVRKEHQAHEKLRQQHSQPPKSREKAATVSGTAAGAEYFRNNSSRVVLSRADATEVSSGAGSRADIIRSLGDNINTRLQEVKFEDDLDGDVFHERRARLIEEAQLAAGVKQRDVASSVRHFLGHHTEMKDLHSVRVAHNCNAITCVAALGADRIAYGDKSGKVYLVNISITTSGTGMSVSEKEELQRQLKVLLAPALPSGIVSIAISDTTARRPTVRDVFEKTTVDTSCPSYVAAGAMDGSISVWETLTTVHKGLLFMHRKPITGLRFRMDTSTLYSSCEDGTLRVWAVPQMMAVDKLFGHEGPIHFLDCLRKETAATVGEDGTMRFWKMDAATQQAYNYAPLCVPEKSAAASSPSPPPLSVVMDSVAMLNESIIVAGARNGAVVVFDVNRRKPLVAVPAAHGYDFIGDGTGLEKVAAQLEEEADGDGVAHGHTTASSSGWAESHRRNANPITAVAAVPYADVVATGSYDGVVRVWHVVGVGSGATAPGRRTDNGVNGSTAPSPGKGTEPRLALLAELPVCAIVNSLRITDNGDVLLIALAKEPRCGRWVVQSSARNGVLVVPLTESGRKKLQGMHGEVEHIPAQLFGISDDAAAEEDATEKGEVQAGEADASEADVDSSGEPHEADGEAITVHKEVEEIADMLDVGPDGMMRFREGVSLAGGAAVASKRRAKSGMPKVLRQSSVLADVAVERDPVSSSGSAKVKKKRSSATKRERIVHKGKMRHISSAASAASKKVVKRVKA</sequence>
<organism evidence="7 8">
    <name type="scientific">Leishmania martiniquensis</name>
    <dbReference type="NCBI Taxonomy" id="1580590"/>
    <lineage>
        <taxon>Eukaryota</taxon>
        <taxon>Discoba</taxon>
        <taxon>Euglenozoa</taxon>
        <taxon>Kinetoplastea</taxon>
        <taxon>Metakinetoplastina</taxon>
        <taxon>Trypanosomatida</taxon>
        <taxon>Trypanosomatidae</taxon>
        <taxon>Leishmaniinae</taxon>
        <taxon>Leishmania</taxon>
    </lineage>
</organism>
<feature type="region of interest" description="Disordered" evidence="6">
    <location>
        <begin position="708"/>
        <end position="758"/>
    </location>
</feature>
<dbReference type="PANTHER" id="PTHR19865:SF0">
    <property type="entry name" value="U3 SMALL NUCLEOLAR RNA-INTERACTING PROTEIN 2"/>
    <property type="match status" value="1"/>
</dbReference>
<evidence type="ECO:0000256" key="4">
    <source>
        <dbReference type="ARBA" id="ARBA00023242"/>
    </source>
</evidence>
<feature type="region of interest" description="Disordered" evidence="6">
    <location>
        <begin position="609"/>
        <end position="647"/>
    </location>
</feature>
<feature type="repeat" description="WD" evidence="5">
    <location>
        <begin position="271"/>
        <end position="302"/>
    </location>
</feature>
<dbReference type="OrthoDB" id="189968at2759"/>
<dbReference type="InterPro" id="IPR015943">
    <property type="entry name" value="WD40/YVTN_repeat-like_dom_sf"/>
</dbReference>
<dbReference type="PANTHER" id="PTHR19865">
    <property type="entry name" value="U3 SMALL NUCLEOLAR RNA INTERACTING PROTEIN 2"/>
    <property type="match status" value="1"/>
</dbReference>
<dbReference type="GO" id="GO:0032040">
    <property type="term" value="C:small-subunit processome"/>
    <property type="evidence" value="ECO:0007669"/>
    <property type="project" value="TreeGrafter"/>
</dbReference>
<evidence type="ECO:0000313" key="8">
    <source>
        <dbReference type="Proteomes" id="UP000673552"/>
    </source>
</evidence>
<dbReference type="AlphaFoldDB" id="A0A836GZN6"/>
<dbReference type="SMART" id="SM00320">
    <property type="entry name" value="WD40"/>
    <property type="match status" value="5"/>
</dbReference>
<feature type="repeat" description="WD" evidence="5">
    <location>
        <begin position="460"/>
        <end position="493"/>
    </location>
</feature>
<comment type="subcellular location">
    <subcellularLocation>
        <location evidence="1">Nucleus</location>
    </subcellularLocation>
</comment>
<dbReference type="InterPro" id="IPR001680">
    <property type="entry name" value="WD40_rpt"/>
</dbReference>
<feature type="compositionally biased region" description="Basic and acidic residues" evidence="6">
    <location>
        <begin position="17"/>
        <end position="28"/>
    </location>
</feature>
<dbReference type="Gene3D" id="2.130.10.10">
    <property type="entry name" value="YVTN repeat-like/Quinoprotein amine dehydrogenase"/>
    <property type="match status" value="1"/>
</dbReference>
<feature type="compositionally biased region" description="Basic and acidic residues" evidence="6">
    <location>
        <begin position="636"/>
        <end position="647"/>
    </location>
</feature>
<dbReference type="PROSITE" id="PS50294">
    <property type="entry name" value="WD_REPEATS_REGION"/>
    <property type="match status" value="2"/>
</dbReference>
<feature type="compositionally biased region" description="Basic residues" evidence="6">
    <location>
        <begin position="718"/>
        <end position="740"/>
    </location>
</feature>
<accession>A0A836GZN6</accession>
<feature type="region of interest" description="Disordered" evidence="6">
    <location>
        <begin position="440"/>
        <end position="459"/>
    </location>
</feature>
<proteinExistence type="predicted"/>
<evidence type="ECO:0000256" key="5">
    <source>
        <dbReference type="PROSITE-ProRule" id="PRU00221"/>
    </source>
</evidence>
<dbReference type="EMBL" id="JAFEUZ010000034">
    <property type="protein sequence ID" value="KAG5468116.1"/>
    <property type="molecule type" value="Genomic_DNA"/>
</dbReference>
<evidence type="ECO:0000256" key="2">
    <source>
        <dbReference type="ARBA" id="ARBA00022574"/>
    </source>
</evidence>
<keyword evidence="4" id="KW-0539">Nucleus</keyword>
<protein>
    <recommendedName>
        <fullName evidence="9">Guanine nucleotide-binding protein subunit beta-like protein</fullName>
    </recommendedName>
</protein>
<dbReference type="GO" id="GO:0034511">
    <property type="term" value="F:U3 snoRNA binding"/>
    <property type="evidence" value="ECO:0007669"/>
    <property type="project" value="InterPro"/>
</dbReference>
<evidence type="ECO:0000313" key="7">
    <source>
        <dbReference type="EMBL" id="KAG5468116.1"/>
    </source>
</evidence>
<keyword evidence="8" id="KW-1185">Reference proteome</keyword>
<comment type="caution">
    <text evidence="7">The sequence shown here is derived from an EMBL/GenBank/DDBJ whole genome shotgun (WGS) entry which is preliminary data.</text>
</comment>
<dbReference type="Pfam" id="PF00400">
    <property type="entry name" value="WD40"/>
    <property type="match status" value="2"/>
</dbReference>